<keyword evidence="2" id="KW-1185">Reference proteome</keyword>
<sequence length="158" mass="17819">MRHAMALGILENNFCNQIESMDPINCPFEKTILSRRGNCECADRFYIAEREGVGCEQLEASNQCRALIAVLRENARFTLKIVGSAENLPHGQEMKVQCGGLLGLQALVESEELQEQVANIHSLAEELLAEYDEFESVPYGSVVKSMAAYEHRQRRSRR</sequence>
<evidence type="ECO:0000313" key="2">
    <source>
        <dbReference type="Proteomes" id="UP000509658"/>
    </source>
</evidence>
<protein>
    <submittedName>
        <fullName evidence="1">Uncharacterized protein</fullName>
    </submittedName>
</protein>
<gene>
    <name evidence="1" type="ORF">HUE57_05715</name>
</gene>
<accession>A0A6N0HTW3</accession>
<organism evidence="1 2">
    <name type="scientific">Candidatus Reidiella endopervernicosa</name>
    <dbReference type="NCBI Taxonomy" id="2738883"/>
    <lineage>
        <taxon>Bacteria</taxon>
        <taxon>Pseudomonadati</taxon>
        <taxon>Pseudomonadota</taxon>
        <taxon>Gammaproteobacteria</taxon>
        <taxon>Candidatus Reidiella</taxon>
    </lineage>
</organism>
<dbReference type="KEGG" id="rev:HUE57_05715"/>
<reference evidence="1 2" key="1">
    <citation type="submission" date="2020-05" db="EMBL/GenBank/DDBJ databases">
        <title>Horizontal transmission and recombination maintain forever young bacterial symbiont genomes.</title>
        <authorList>
            <person name="Russell S.L."/>
            <person name="Pepper-Tunick E."/>
            <person name="Svedberg J."/>
            <person name="Byrne A."/>
            <person name="Ruelas Castillo J."/>
            <person name="Vollmers C."/>
            <person name="Beinart R.A."/>
            <person name="Corbett-Detig R."/>
        </authorList>
    </citation>
    <scope>NUCLEOTIDE SEQUENCE [LARGE SCALE GENOMIC DNA]</scope>
    <source>
        <strain evidence="1">Santa_Monica_outfall</strain>
    </source>
</reference>
<dbReference type="Proteomes" id="UP000509658">
    <property type="component" value="Chromosome"/>
</dbReference>
<name>A0A6N0HTW3_9GAMM</name>
<proteinExistence type="predicted"/>
<dbReference type="EMBL" id="CP054491">
    <property type="protein sequence ID" value="QKQ25834.1"/>
    <property type="molecule type" value="Genomic_DNA"/>
</dbReference>
<dbReference type="AlphaFoldDB" id="A0A6N0HTW3"/>
<evidence type="ECO:0000313" key="1">
    <source>
        <dbReference type="EMBL" id="QKQ25834.1"/>
    </source>
</evidence>